<evidence type="ECO:0000313" key="10">
    <source>
        <dbReference type="EMBL" id="MCQ8241616.1"/>
    </source>
</evidence>
<dbReference type="PROSITE" id="PS00039">
    <property type="entry name" value="DEAD_ATP_HELICASE"/>
    <property type="match status" value="1"/>
</dbReference>
<dbReference type="InterPro" id="IPR014001">
    <property type="entry name" value="Helicase_ATP-bd"/>
</dbReference>
<feature type="domain" description="Helicase C-terminal" evidence="9">
    <location>
        <begin position="233"/>
        <end position="378"/>
    </location>
</feature>
<dbReference type="PROSITE" id="PS51192">
    <property type="entry name" value="HELICASE_ATP_BIND_1"/>
    <property type="match status" value="1"/>
</dbReference>
<dbReference type="EMBL" id="JAMZEJ010000007">
    <property type="protein sequence ID" value="MCQ8241616.1"/>
    <property type="molecule type" value="Genomic_DNA"/>
</dbReference>
<dbReference type="InterPro" id="IPR027417">
    <property type="entry name" value="P-loop_NTPase"/>
</dbReference>
<comment type="caution">
    <text evidence="10">The sequence shown here is derived from an EMBL/GenBank/DDBJ whole genome shotgun (WGS) entry which is preliminary data.</text>
</comment>
<dbReference type="CDD" id="cd18787">
    <property type="entry name" value="SF2_C_DEAD"/>
    <property type="match status" value="1"/>
</dbReference>
<dbReference type="Pfam" id="PF03880">
    <property type="entry name" value="DbpA"/>
    <property type="match status" value="1"/>
</dbReference>
<organism evidence="10 11">
    <name type="scientific">Rhizosaccharibacter radicis</name>
    <dbReference type="NCBI Taxonomy" id="2782605"/>
    <lineage>
        <taxon>Bacteria</taxon>
        <taxon>Pseudomonadati</taxon>
        <taxon>Pseudomonadota</taxon>
        <taxon>Alphaproteobacteria</taxon>
        <taxon>Acetobacterales</taxon>
        <taxon>Acetobacteraceae</taxon>
        <taxon>Rhizosaccharibacter</taxon>
    </lineage>
</organism>
<evidence type="ECO:0000256" key="7">
    <source>
        <dbReference type="SAM" id="MobiDB-lite"/>
    </source>
</evidence>
<dbReference type="InterPro" id="IPR001650">
    <property type="entry name" value="Helicase_C-like"/>
</dbReference>
<keyword evidence="1 6" id="KW-0547">Nucleotide-binding</keyword>
<dbReference type="PANTHER" id="PTHR47959">
    <property type="entry name" value="ATP-DEPENDENT RNA HELICASE RHLE-RELATED"/>
    <property type="match status" value="1"/>
</dbReference>
<protein>
    <submittedName>
        <fullName evidence="10">DEAD/DEAH box helicase</fullName>
    </submittedName>
</protein>
<dbReference type="RefSeq" id="WP_422920362.1">
    <property type="nucleotide sequence ID" value="NZ_JAMZEJ010000007.1"/>
</dbReference>
<feature type="region of interest" description="Disordered" evidence="7">
    <location>
        <begin position="431"/>
        <end position="461"/>
    </location>
</feature>
<gene>
    <name evidence="10" type="ORF">NFI88_12285</name>
</gene>
<accession>A0ABT1VZ48</accession>
<reference evidence="10 11" key="1">
    <citation type="submission" date="2022-06" db="EMBL/GenBank/DDBJ databases">
        <title>Rhizosaccharibacter gen. nov. sp. nov. KSS12, endophytic bacteria isolated from sugarcane.</title>
        <authorList>
            <person name="Pitiwittayakul N."/>
        </authorList>
    </citation>
    <scope>NUCLEOTIDE SEQUENCE [LARGE SCALE GENOMIC DNA]</scope>
    <source>
        <strain evidence="10 11">KSS12</strain>
    </source>
</reference>
<evidence type="ECO:0000259" key="8">
    <source>
        <dbReference type="PROSITE" id="PS51192"/>
    </source>
</evidence>
<dbReference type="Proteomes" id="UP001524547">
    <property type="component" value="Unassembled WGS sequence"/>
</dbReference>
<name>A0ABT1VZ48_9PROT</name>
<feature type="domain" description="Helicase ATP-binding" evidence="8">
    <location>
        <begin position="30"/>
        <end position="206"/>
    </location>
</feature>
<dbReference type="Gene3D" id="3.40.50.300">
    <property type="entry name" value="P-loop containing nucleotide triphosphate hydrolases"/>
    <property type="match status" value="2"/>
</dbReference>
<feature type="compositionally biased region" description="Basic and acidic residues" evidence="7">
    <location>
        <begin position="442"/>
        <end position="459"/>
    </location>
</feature>
<evidence type="ECO:0000256" key="4">
    <source>
        <dbReference type="ARBA" id="ARBA00022840"/>
    </source>
</evidence>
<dbReference type="InterPro" id="IPR000629">
    <property type="entry name" value="RNA-helicase_DEAD-box_CS"/>
</dbReference>
<dbReference type="GO" id="GO:0004386">
    <property type="term" value="F:helicase activity"/>
    <property type="evidence" value="ECO:0007669"/>
    <property type="project" value="UniProtKB-KW"/>
</dbReference>
<feature type="compositionally biased region" description="Basic and acidic residues" evidence="7">
    <location>
        <begin position="560"/>
        <end position="594"/>
    </location>
</feature>
<dbReference type="InterPro" id="IPR044742">
    <property type="entry name" value="DEAD/DEAH_RhlB"/>
</dbReference>
<evidence type="ECO:0000256" key="2">
    <source>
        <dbReference type="ARBA" id="ARBA00022801"/>
    </source>
</evidence>
<evidence type="ECO:0000256" key="3">
    <source>
        <dbReference type="ARBA" id="ARBA00022806"/>
    </source>
</evidence>
<dbReference type="InterPro" id="IPR005580">
    <property type="entry name" value="DbpA/CsdA_RNA-bd_dom"/>
</dbReference>
<dbReference type="SMART" id="SM00490">
    <property type="entry name" value="HELICc"/>
    <property type="match status" value="1"/>
</dbReference>
<dbReference type="PROSITE" id="PS51194">
    <property type="entry name" value="HELICASE_CTER"/>
    <property type="match status" value="1"/>
</dbReference>
<dbReference type="Pfam" id="PF00270">
    <property type="entry name" value="DEAD"/>
    <property type="match status" value="1"/>
</dbReference>
<dbReference type="InterPro" id="IPR012677">
    <property type="entry name" value="Nucleotide-bd_a/b_plait_sf"/>
</dbReference>
<dbReference type="PANTHER" id="PTHR47959:SF1">
    <property type="entry name" value="ATP-DEPENDENT RNA HELICASE DBPA"/>
    <property type="match status" value="1"/>
</dbReference>
<dbReference type="InterPro" id="IPR011545">
    <property type="entry name" value="DEAD/DEAH_box_helicase_dom"/>
</dbReference>
<keyword evidence="2 6" id="KW-0378">Hydrolase</keyword>
<evidence type="ECO:0000256" key="5">
    <source>
        <dbReference type="ARBA" id="ARBA00038437"/>
    </source>
</evidence>
<dbReference type="CDD" id="cd00268">
    <property type="entry name" value="DEADc"/>
    <property type="match status" value="1"/>
</dbReference>
<dbReference type="CDD" id="cd12252">
    <property type="entry name" value="RRM_DbpA"/>
    <property type="match status" value="1"/>
</dbReference>
<evidence type="ECO:0000259" key="9">
    <source>
        <dbReference type="PROSITE" id="PS51194"/>
    </source>
</evidence>
<dbReference type="Pfam" id="PF00271">
    <property type="entry name" value="Helicase_C"/>
    <property type="match status" value="1"/>
</dbReference>
<dbReference type="SMART" id="SM00487">
    <property type="entry name" value="DEXDc"/>
    <property type="match status" value="1"/>
</dbReference>
<sequence length="604" mass="65770">MPFPQTHPALARALAAKGYEEPTPVQAAVAEPETAGRDLLVSAQTGSGKTVAYGLAAAGTLLGDAERLGRATRPLALVIAPTRELALQVQRELEWLYAEAGARVVSCIGGMDVRREARSLEGGCHIVVGTPGRLCDHLSRNRLDLSALRVVVLDEADEMLDLGFKDELDQILEACPAERRTLLFSATIAREIVAMARRYQRDALRIDISGGGRQHSDIEYRAVLVAPQDGEHALVNVLRWFESPTAMVFCSTREMVRHVHGSLMERGFASVALSGELSQNERSRALEALRSGQARVCVATDVAARGIDLPDLQLVVHAGLPTDPATLLHRSGRTGRAGRKGTCVMLVPLLRRRAAERLLMGAKVQAAWEVAPSPDAIRARDGERLLADPVLAEEAAPEDAALIEQLCENRDAAALAAALLRFHRQRLPDPEELRPVSLPSERPVREPRPRAEHAVRDGGDVPQAMDGAWFAMPVGRRDKADPKWLVPLICRLGGVKKRDIGLIRIADAETRFEIAPAMADRFRACIEATDTDEVRIEPSSAPAGGAGPGPRRSPPPSRRPNGDRPYNERPQGERSQGDRPQGERPFRRNTEKRGAGSSRKRHSA</sequence>
<proteinExistence type="inferred from homology"/>
<keyword evidence="3 6" id="KW-0347">Helicase</keyword>
<keyword evidence="11" id="KW-1185">Reference proteome</keyword>
<evidence type="ECO:0000256" key="6">
    <source>
        <dbReference type="RuleBase" id="RU000492"/>
    </source>
</evidence>
<evidence type="ECO:0000313" key="11">
    <source>
        <dbReference type="Proteomes" id="UP001524547"/>
    </source>
</evidence>
<dbReference type="SUPFAM" id="SSF52540">
    <property type="entry name" value="P-loop containing nucleoside triphosphate hydrolases"/>
    <property type="match status" value="1"/>
</dbReference>
<dbReference type="Gene3D" id="3.30.70.330">
    <property type="match status" value="1"/>
</dbReference>
<keyword evidence="4 6" id="KW-0067">ATP-binding</keyword>
<evidence type="ECO:0000256" key="1">
    <source>
        <dbReference type="ARBA" id="ARBA00022741"/>
    </source>
</evidence>
<comment type="similarity">
    <text evidence="5 6">Belongs to the DEAD box helicase family.</text>
</comment>
<feature type="region of interest" description="Disordered" evidence="7">
    <location>
        <begin position="533"/>
        <end position="604"/>
    </location>
</feature>
<dbReference type="InterPro" id="IPR050079">
    <property type="entry name" value="DEAD_box_RNA_helicase"/>
</dbReference>